<evidence type="ECO:0000256" key="1">
    <source>
        <dbReference type="SAM" id="MobiDB-lite"/>
    </source>
</evidence>
<dbReference type="AlphaFoldDB" id="A0A831A1U5"/>
<reference evidence="2 3" key="1">
    <citation type="submission" date="2012-11" db="EMBL/GenBank/DDBJ databases">
        <authorList>
            <person name="Linke B."/>
        </authorList>
    </citation>
    <scope>NUCLEOTIDE SEQUENCE [LARGE SCALE GENOMIC DNA]</scope>
    <source>
        <strain evidence="3">CFBP 1232</strain>
    </source>
</reference>
<gene>
    <name evidence="2" type="ORF">BN437_3599</name>
</gene>
<dbReference type="Proteomes" id="UP000013111">
    <property type="component" value="Unassembled WGS sequence"/>
</dbReference>
<proteinExistence type="predicted"/>
<evidence type="ECO:0000313" key="3">
    <source>
        <dbReference type="Proteomes" id="UP000013111"/>
    </source>
</evidence>
<feature type="region of interest" description="Disordered" evidence="1">
    <location>
        <begin position="1"/>
        <end position="20"/>
    </location>
</feature>
<feature type="compositionally biased region" description="Basic residues" evidence="1">
    <location>
        <begin position="1"/>
        <end position="14"/>
    </location>
</feature>
<dbReference type="EMBL" id="CAPB01000041">
    <property type="protein sequence ID" value="CCO95498.1"/>
    <property type="molecule type" value="Genomic_DNA"/>
</dbReference>
<evidence type="ECO:0000313" key="2">
    <source>
        <dbReference type="EMBL" id="CCO95498.1"/>
    </source>
</evidence>
<name>A0A831A1U5_ERWAM</name>
<comment type="caution">
    <text evidence="2">The sequence shown here is derived from an EMBL/GenBank/DDBJ whole genome shotgun (WGS) entry which is preliminary data.</text>
</comment>
<sequence>MSQGKRQRLKRRTTRQAWPQEMAQLLALKAD</sequence>
<protein>
    <submittedName>
        <fullName evidence="2">Uncharacterized protein</fullName>
    </submittedName>
</protein>
<accession>A0A831A1U5</accession>
<organism evidence="2 3">
    <name type="scientific">Erwinia amylovora NBRC 12687 = CFBP 1232</name>
    <dbReference type="NCBI Taxonomy" id="1219359"/>
    <lineage>
        <taxon>Bacteria</taxon>
        <taxon>Pseudomonadati</taxon>
        <taxon>Pseudomonadota</taxon>
        <taxon>Gammaproteobacteria</taxon>
        <taxon>Enterobacterales</taxon>
        <taxon>Erwiniaceae</taxon>
        <taxon>Erwinia</taxon>
    </lineage>
</organism>
<reference evidence="2 3" key="2">
    <citation type="submission" date="2013-04" db="EMBL/GenBank/DDBJ databases">
        <title>Comparative genomics of 12 strains of Erwinia amylovora identifies a pan-genome with a large conserved core and provides insights into host specificity.</title>
        <authorList>
            <person name="Mann R.A."/>
            <person name="Smits T.H.M."/>
            <person name="Buehlmann A."/>
            <person name="Blom J."/>
            <person name="Goesmann A."/>
            <person name="Frey J.E."/>
            <person name="Plummer K.M."/>
            <person name="Beer S.V."/>
            <person name="Luck J."/>
            <person name="Duffy B."/>
            <person name="Rodoni B."/>
        </authorList>
    </citation>
    <scope>NUCLEOTIDE SEQUENCE [LARGE SCALE GENOMIC DNA]</scope>
    <source>
        <strain evidence="3">CFBP 1232</strain>
    </source>
</reference>